<dbReference type="PANTHER" id="PTHR34127:SF3">
    <property type="entry name" value="INITIATION FACTOR 4F SUBUNIT (DUF1350)"/>
    <property type="match status" value="1"/>
</dbReference>
<sequence>MALVLAVALPPRRSGVAKIGASQLWSYSRNVSQLQRSMYFGGGLGKSLVVRASIKMVSDGYLGDDAYKDKMYRRLDSCFVAPPPKGKKPRAIIKFLGGAFIGAVPEVTYSHLIDLLAREGYLIISVPYNVTFDHSQAAREVYEKFNACLKVVSTSGLPYADLSAEELARLPVYSVGHSNGALLQLLTGSYFSEKIPKANAIISFNNRPATEAVPYFEQLGPLVRQMAPVMEAFPMYTMARNTSGDAWNTFLDRAKTVIQQYDQEAVVSLTKFADQLPSVMNQVTEGTSEFKPTPSENRECFKNLYNVPHTLLVKFNFDAIDETDVVEEILRPRVELIGGTLEKVVLNGNHLTPCLQDPRWQVGAIYTPADALAQGVKALTLNDTRVLAKTIANYFRRVQLKRDN</sequence>
<keyword evidence="2" id="KW-1185">Reference proteome</keyword>
<dbReference type="AlphaFoldDB" id="A0AAP0JCL6"/>
<evidence type="ECO:0000313" key="2">
    <source>
        <dbReference type="Proteomes" id="UP001417504"/>
    </source>
</evidence>
<dbReference type="InterPro" id="IPR029058">
    <property type="entry name" value="AB_hydrolase_fold"/>
</dbReference>
<evidence type="ECO:0000313" key="1">
    <source>
        <dbReference type="EMBL" id="KAK9131494.1"/>
    </source>
</evidence>
<gene>
    <name evidence="1" type="ORF">Sjap_011981</name>
</gene>
<organism evidence="1 2">
    <name type="scientific">Stephania japonica</name>
    <dbReference type="NCBI Taxonomy" id="461633"/>
    <lineage>
        <taxon>Eukaryota</taxon>
        <taxon>Viridiplantae</taxon>
        <taxon>Streptophyta</taxon>
        <taxon>Embryophyta</taxon>
        <taxon>Tracheophyta</taxon>
        <taxon>Spermatophyta</taxon>
        <taxon>Magnoliopsida</taxon>
        <taxon>Ranunculales</taxon>
        <taxon>Menispermaceae</taxon>
        <taxon>Menispermoideae</taxon>
        <taxon>Cissampelideae</taxon>
        <taxon>Stephania</taxon>
    </lineage>
</organism>
<proteinExistence type="predicted"/>
<dbReference type="Pfam" id="PF07082">
    <property type="entry name" value="DUF1350"/>
    <property type="match status" value="1"/>
</dbReference>
<accession>A0AAP0JCL6</accession>
<dbReference type="PANTHER" id="PTHR34127">
    <property type="entry name" value="OS04G0405600 PROTEIN"/>
    <property type="match status" value="1"/>
</dbReference>
<dbReference type="SUPFAM" id="SSF53474">
    <property type="entry name" value="alpha/beta-Hydrolases"/>
    <property type="match status" value="1"/>
</dbReference>
<comment type="caution">
    <text evidence="1">The sequence shown here is derived from an EMBL/GenBank/DDBJ whole genome shotgun (WGS) entry which is preliminary data.</text>
</comment>
<reference evidence="1 2" key="1">
    <citation type="submission" date="2024-01" db="EMBL/GenBank/DDBJ databases">
        <title>Genome assemblies of Stephania.</title>
        <authorList>
            <person name="Yang L."/>
        </authorList>
    </citation>
    <scope>NUCLEOTIDE SEQUENCE [LARGE SCALE GENOMIC DNA]</scope>
    <source>
        <strain evidence="1">QJT</strain>
        <tissue evidence="1">Leaf</tissue>
    </source>
</reference>
<dbReference type="Proteomes" id="UP001417504">
    <property type="component" value="Unassembled WGS sequence"/>
</dbReference>
<dbReference type="InterPro" id="IPR010765">
    <property type="entry name" value="DUF1350"/>
</dbReference>
<dbReference type="Gene3D" id="3.40.50.1820">
    <property type="entry name" value="alpha/beta hydrolase"/>
    <property type="match status" value="1"/>
</dbReference>
<name>A0AAP0JCL6_9MAGN</name>
<protein>
    <submittedName>
        <fullName evidence="1">Uncharacterized protein</fullName>
    </submittedName>
</protein>
<dbReference type="EMBL" id="JBBNAE010000004">
    <property type="protein sequence ID" value="KAK9131494.1"/>
    <property type="molecule type" value="Genomic_DNA"/>
</dbReference>